<feature type="region of interest" description="Disordered" evidence="1">
    <location>
        <begin position="1"/>
        <end position="67"/>
    </location>
</feature>
<feature type="region of interest" description="Disordered" evidence="1">
    <location>
        <begin position="80"/>
        <end position="124"/>
    </location>
</feature>
<dbReference type="Proteomes" id="UP000218231">
    <property type="component" value="Unassembled WGS sequence"/>
</dbReference>
<evidence type="ECO:0000313" key="2">
    <source>
        <dbReference type="EMBL" id="PAV58577.1"/>
    </source>
</evidence>
<evidence type="ECO:0000313" key="3">
    <source>
        <dbReference type="Proteomes" id="UP000218231"/>
    </source>
</evidence>
<feature type="compositionally biased region" description="Polar residues" evidence="1">
    <location>
        <begin position="112"/>
        <end position="124"/>
    </location>
</feature>
<dbReference type="EMBL" id="LIAE01010572">
    <property type="protein sequence ID" value="PAV58577.1"/>
    <property type="molecule type" value="Genomic_DNA"/>
</dbReference>
<dbReference type="AlphaFoldDB" id="A0A2A2JAA0"/>
<keyword evidence="3" id="KW-1185">Reference proteome</keyword>
<sequence length="359" mass="39762">MPRPRKARPNILEVRRREASEESNSSNDNDNELTSADDHGGVVDDVQPVIRDDPMNEGNSDDDMSLTRSLSTNMSQFIRKRQTHGPKIGEPKQKSSRFSTEKPSIGLEPDRSSTSAFLTTSPSPTPAIQQILGVGNSVADELNENLIGDDSGYEPSPHAARLLKSLKKEVVTRITKNRRKKVKSGEMKMIDPVKLAKEFLFTISGQRVAYASVVVFFLLLFDNVDDQLRQRLPIDIDAIAVLAEKARNPETAEMFLALAGVCMILNRELKRIENRTKERTDKARPKETEFYTAQVVDESAIKALGPLSTPIHTCSSDEADIAPAALSKGLPNSIAMTDVISKITQNVLHTVCINQIFEH</sequence>
<organism evidence="2 3">
    <name type="scientific">Diploscapter pachys</name>
    <dbReference type="NCBI Taxonomy" id="2018661"/>
    <lineage>
        <taxon>Eukaryota</taxon>
        <taxon>Metazoa</taxon>
        <taxon>Ecdysozoa</taxon>
        <taxon>Nematoda</taxon>
        <taxon>Chromadorea</taxon>
        <taxon>Rhabditida</taxon>
        <taxon>Rhabditina</taxon>
        <taxon>Rhabditomorpha</taxon>
        <taxon>Rhabditoidea</taxon>
        <taxon>Rhabditidae</taxon>
        <taxon>Diploscapter</taxon>
    </lineage>
</organism>
<accession>A0A2A2JAA0</accession>
<proteinExistence type="predicted"/>
<evidence type="ECO:0000256" key="1">
    <source>
        <dbReference type="SAM" id="MobiDB-lite"/>
    </source>
</evidence>
<comment type="caution">
    <text evidence="2">The sequence shown here is derived from an EMBL/GenBank/DDBJ whole genome shotgun (WGS) entry which is preliminary data.</text>
</comment>
<protein>
    <submittedName>
        <fullName evidence="2">Uncharacterized protein</fullName>
    </submittedName>
</protein>
<reference evidence="2 3" key="1">
    <citation type="journal article" date="2017" name="Curr. Biol.">
        <title>Genome architecture and evolution of a unichromosomal asexual nematode.</title>
        <authorList>
            <person name="Fradin H."/>
            <person name="Zegar C."/>
            <person name="Gutwein M."/>
            <person name="Lucas J."/>
            <person name="Kovtun M."/>
            <person name="Corcoran D."/>
            <person name="Baugh L.R."/>
            <person name="Kiontke K."/>
            <person name="Gunsalus K."/>
            <person name="Fitch D.H."/>
            <person name="Piano F."/>
        </authorList>
    </citation>
    <scope>NUCLEOTIDE SEQUENCE [LARGE SCALE GENOMIC DNA]</scope>
    <source>
        <strain evidence="2">PF1309</strain>
    </source>
</reference>
<gene>
    <name evidence="2" type="ORF">WR25_15023</name>
</gene>
<name>A0A2A2JAA0_9BILA</name>